<feature type="transmembrane region" description="Helical" evidence="1">
    <location>
        <begin position="408"/>
        <end position="426"/>
    </location>
</feature>
<keyword evidence="1" id="KW-0812">Transmembrane</keyword>
<sequence length="953" mass="109817">MQFSFEKQKRRHLYLGYSLLFLIAALFVYGTYYITGHALIWHLDGANQHLPLLQHYQKVLKAFLSHPFKPLEQWSWHLGLGGDTFSVYSYYLIGDVFTYLVLFFKQSQLVWAYQLLIMMRLYFAGIAFIYFARHFNQLSTKAIWCGTLVYLFNAYLLYSNVAQPFFTLPFIIFPVIIVQLERVLQGGSAWPLYLAFCWMLISNYYFAYVMGLGAMIFVVVRFLVYYRHEKFIDKLMKLGQTTILALLTSAVMLVPEIYATLNSTRSASQFANGLKVYPLYYYLALPSQLINGGNRDFYFWSALGFCSLAFFALVYIFLQKNYPLLKIIFALSLAMLLLPAFGAIFNGFMAPSNRWTLMLCLPVSLACAILVQNLQKITPKELKVFTASLLGYLAVIALTYYFQSDERLFIPVIFLIIFWAVIYIINTSQVKNASGILLTIVLANVCLNAVYFEAPYNGGYSNEMLDLGSYQRLTKRRYDGLEKDLSTQKDFFRVSTLSQNYFFGSDYHMYNALNDPQYYLNSYYSLQNKYVGNFSLIMQNTQYESNIPLGQVSDRTILNDFFGVKYLFMRINQPNAKKIPYGFSLDKMTQQQADPNGKASLAVQTRRYRNQNTFPLLYFQDKVITQKESRYWTASQKERALAKGVYVNRKAALGLERIDQTQLKTQVIRVPYQLISSRGNQVSSFDLEKADKNETYQLVLDRSKLPKNCELHVEIKGIKYTPYTLKKQVEIEQKALTNDLSQGILAQNTRLAYYKYLRYHILQGTPDISYTLTVTSPYGSEKIKQPDQSALSFYKQVSDGTLNLGIFKQKIPNTLTLTLSKLGHYQFSLEVIALPFGRDYQKDVSQIQNHRLKEVKFTTNKVQGKITTEHPGILTSTIPYSKGWEAWVDGKKVAVLKTNHAFVGLKLTKGKHKIALHYRVYGLDLGKKLTLLGLTLALVLCMFEYWLKKRAAS</sequence>
<dbReference type="Pfam" id="PF09586">
    <property type="entry name" value="YfhO"/>
    <property type="match status" value="1"/>
</dbReference>
<feature type="transmembrane region" description="Helical" evidence="1">
    <location>
        <begin position="138"/>
        <end position="158"/>
    </location>
</feature>
<name>A0ABY1ABU6_9LACO</name>
<feature type="transmembrane region" description="Helical" evidence="1">
    <location>
        <begin position="12"/>
        <end position="34"/>
    </location>
</feature>
<feature type="transmembrane region" description="Helical" evidence="1">
    <location>
        <begin position="327"/>
        <end position="349"/>
    </location>
</feature>
<dbReference type="Proteomes" id="UP000182089">
    <property type="component" value="Unassembled WGS sequence"/>
</dbReference>
<feature type="transmembrane region" description="Helical" evidence="1">
    <location>
        <begin position="238"/>
        <end position="258"/>
    </location>
</feature>
<dbReference type="PANTHER" id="PTHR38454">
    <property type="entry name" value="INTEGRAL MEMBRANE PROTEIN-RELATED"/>
    <property type="match status" value="1"/>
</dbReference>
<dbReference type="PANTHER" id="PTHR38454:SF1">
    <property type="entry name" value="INTEGRAL MEMBRANE PROTEIN"/>
    <property type="match status" value="1"/>
</dbReference>
<comment type="caution">
    <text evidence="2">The sequence shown here is derived from an EMBL/GenBank/DDBJ whole genome shotgun (WGS) entry which is preliminary data.</text>
</comment>
<reference evidence="2 3" key="1">
    <citation type="submission" date="2016-10" db="EMBL/GenBank/DDBJ databases">
        <authorList>
            <person name="Varghese N."/>
            <person name="Submissions S."/>
        </authorList>
    </citation>
    <scope>NUCLEOTIDE SEQUENCE [LARGE SCALE GENOMIC DNA]</scope>
    <source>
        <strain evidence="2 3">WC1T17</strain>
    </source>
</reference>
<feature type="transmembrane region" description="Helical" evidence="1">
    <location>
        <begin position="204"/>
        <end position="226"/>
    </location>
</feature>
<gene>
    <name evidence="2" type="ORF">SAMN05216431_10726</name>
</gene>
<evidence type="ECO:0000256" key="1">
    <source>
        <dbReference type="SAM" id="Phobius"/>
    </source>
</evidence>
<protein>
    <submittedName>
        <fullName evidence="2">Uncharacterized membrane protein YfhO</fullName>
    </submittedName>
</protein>
<keyword evidence="1" id="KW-0472">Membrane</keyword>
<feature type="transmembrane region" description="Helical" evidence="1">
    <location>
        <begin position="929"/>
        <end position="947"/>
    </location>
</feature>
<feature type="transmembrane region" description="Helical" evidence="1">
    <location>
        <begin position="433"/>
        <end position="452"/>
    </location>
</feature>
<dbReference type="InterPro" id="IPR018580">
    <property type="entry name" value="Uncharacterised_YfhO"/>
</dbReference>
<proteinExistence type="predicted"/>
<evidence type="ECO:0000313" key="2">
    <source>
        <dbReference type="EMBL" id="SEM70428.1"/>
    </source>
</evidence>
<feature type="transmembrane region" description="Helical" evidence="1">
    <location>
        <begin position="111"/>
        <end position="132"/>
    </location>
</feature>
<keyword evidence="1" id="KW-1133">Transmembrane helix</keyword>
<organism evidence="2 3">
    <name type="scientific">Ligilactobacillus ruminis</name>
    <dbReference type="NCBI Taxonomy" id="1623"/>
    <lineage>
        <taxon>Bacteria</taxon>
        <taxon>Bacillati</taxon>
        <taxon>Bacillota</taxon>
        <taxon>Bacilli</taxon>
        <taxon>Lactobacillales</taxon>
        <taxon>Lactobacillaceae</taxon>
        <taxon>Ligilactobacillus</taxon>
    </lineage>
</organism>
<feature type="transmembrane region" description="Helical" evidence="1">
    <location>
        <begin position="85"/>
        <end position="104"/>
    </location>
</feature>
<feature type="transmembrane region" description="Helical" evidence="1">
    <location>
        <begin position="297"/>
        <end position="318"/>
    </location>
</feature>
<dbReference type="EMBL" id="FOCC01000007">
    <property type="protein sequence ID" value="SEM70428.1"/>
    <property type="molecule type" value="Genomic_DNA"/>
</dbReference>
<feature type="transmembrane region" description="Helical" evidence="1">
    <location>
        <begin position="165"/>
        <end position="184"/>
    </location>
</feature>
<feature type="transmembrane region" description="Helical" evidence="1">
    <location>
        <begin position="384"/>
        <end position="402"/>
    </location>
</feature>
<feature type="transmembrane region" description="Helical" evidence="1">
    <location>
        <begin position="355"/>
        <end position="372"/>
    </location>
</feature>
<evidence type="ECO:0000313" key="3">
    <source>
        <dbReference type="Proteomes" id="UP000182089"/>
    </source>
</evidence>
<accession>A0ABY1ABU6</accession>